<feature type="signal peptide" evidence="1">
    <location>
        <begin position="1"/>
        <end position="24"/>
    </location>
</feature>
<proteinExistence type="predicted"/>
<evidence type="ECO:0000256" key="1">
    <source>
        <dbReference type="SAM" id="SignalP"/>
    </source>
</evidence>
<keyword evidence="1" id="KW-0732">Signal</keyword>
<dbReference type="EMBL" id="HACA01026678">
    <property type="protein sequence ID" value="CDW44039.1"/>
    <property type="molecule type" value="Transcribed_RNA"/>
</dbReference>
<feature type="non-terminal residue" evidence="2">
    <location>
        <position position="1"/>
    </location>
</feature>
<sequence length="70" mass="8068">FSCFYPCFLFFKLKILCLKQCAKSSVYLVLNKVTPWSSVYLVLNKVTPCGEKIFFVGLNDDNGSYYWCSS</sequence>
<name>A0A0K2V0M8_LEPSM</name>
<protein>
    <submittedName>
        <fullName evidence="2">Uncharacterized protein</fullName>
    </submittedName>
</protein>
<reference evidence="2" key="1">
    <citation type="submission" date="2014-05" db="EMBL/GenBank/DDBJ databases">
        <authorList>
            <person name="Chronopoulou M."/>
        </authorList>
    </citation>
    <scope>NUCLEOTIDE SEQUENCE</scope>
    <source>
        <tissue evidence="2">Whole organism</tissue>
    </source>
</reference>
<feature type="chain" id="PRO_5005489058" evidence="1">
    <location>
        <begin position="25"/>
        <end position="70"/>
    </location>
</feature>
<accession>A0A0K2V0M8</accession>
<dbReference type="AlphaFoldDB" id="A0A0K2V0M8"/>
<organism evidence="2">
    <name type="scientific">Lepeophtheirus salmonis</name>
    <name type="common">Salmon louse</name>
    <name type="synonym">Caligus salmonis</name>
    <dbReference type="NCBI Taxonomy" id="72036"/>
    <lineage>
        <taxon>Eukaryota</taxon>
        <taxon>Metazoa</taxon>
        <taxon>Ecdysozoa</taxon>
        <taxon>Arthropoda</taxon>
        <taxon>Crustacea</taxon>
        <taxon>Multicrustacea</taxon>
        <taxon>Hexanauplia</taxon>
        <taxon>Copepoda</taxon>
        <taxon>Siphonostomatoida</taxon>
        <taxon>Caligidae</taxon>
        <taxon>Lepeophtheirus</taxon>
    </lineage>
</organism>
<evidence type="ECO:0000313" key="2">
    <source>
        <dbReference type="EMBL" id="CDW44039.1"/>
    </source>
</evidence>